<feature type="chain" id="PRO_5041210256" description="Peptidase S1 domain-containing protein" evidence="3">
    <location>
        <begin position="18"/>
        <end position="302"/>
    </location>
</feature>
<dbReference type="GO" id="GO:0006508">
    <property type="term" value="P:proteolysis"/>
    <property type="evidence" value="ECO:0007669"/>
    <property type="project" value="InterPro"/>
</dbReference>
<dbReference type="InterPro" id="IPR043504">
    <property type="entry name" value="Peptidase_S1_PA_chymotrypsin"/>
</dbReference>
<protein>
    <recommendedName>
        <fullName evidence="4">Peptidase S1 domain-containing protein</fullName>
    </recommendedName>
</protein>
<evidence type="ECO:0000256" key="2">
    <source>
        <dbReference type="ARBA" id="ARBA00024195"/>
    </source>
</evidence>
<gene>
    <name evidence="5" type="ORF">CYNAS_LOCUS16051</name>
</gene>
<keyword evidence="1" id="KW-1015">Disulfide bond</keyword>
<dbReference type="PRINTS" id="PR00722">
    <property type="entry name" value="CHYMOTRYPSIN"/>
</dbReference>
<dbReference type="PROSITE" id="PS00134">
    <property type="entry name" value="TRYPSIN_HIS"/>
    <property type="match status" value="1"/>
</dbReference>
<name>A0AA36MB70_CYLNA</name>
<comment type="similarity">
    <text evidence="2">Belongs to the peptidase S1 family. CLIP subfamily.</text>
</comment>
<dbReference type="SMART" id="SM00020">
    <property type="entry name" value="Tryp_SPc"/>
    <property type="match status" value="1"/>
</dbReference>
<dbReference type="PANTHER" id="PTHR24256">
    <property type="entry name" value="TRYPTASE-RELATED"/>
    <property type="match status" value="1"/>
</dbReference>
<dbReference type="Proteomes" id="UP001176961">
    <property type="component" value="Unassembled WGS sequence"/>
</dbReference>
<dbReference type="PROSITE" id="PS50240">
    <property type="entry name" value="TRYPSIN_DOM"/>
    <property type="match status" value="1"/>
</dbReference>
<sequence>MHIILFCLLCFLENIDCRKLTEKENEKLRGSCGKKDRRAYYKVFGGLPVKPNEYPFFVSLRYDLGRKGEELCGGSLISPYHVLTAAHCIIKSSNSATDVCGKPPLERKFNFTYNTLVNRWRIYIGSKCRHVEKCIKPLTFDRIFVRLDYDECSHAHDLAIITLRSKVGENAGIPICLPERRQVLRKFLSAVGAGYDPTQKTRDKFFGGLQKASLLAFERDDFIETKGRFSALCSGDSGGPLLSSYEGRFVLLGIASAVYPSCAENADYRLNRYVDVRKYLDWICKHTGVCPKHQDQDDEEND</sequence>
<dbReference type="EMBL" id="CATQJL010000305">
    <property type="protein sequence ID" value="CAJ0604068.1"/>
    <property type="molecule type" value="Genomic_DNA"/>
</dbReference>
<proteinExistence type="inferred from homology"/>
<dbReference type="InterPro" id="IPR051487">
    <property type="entry name" value="Ser/Thr_Proteases_Immune/Dev"/>
</dbReference>
<keyword evidence="3" id="KW-0732">Signal</keyword>
<keyword evidence="6" id="KW-1185">Reference proteome</keyword>
<evidence type="ECO:0000256" key="3">
    <source>
        <dbReference type="SAM" id="SignalP"/>
    </source>
</evidence>
<feature type="signal peptide" evidence="3">
    <location>
        <begin position="1"/>
        <end position="17"/>
    </location>
</feature>
<dbReference type="SUPFAM" id="SSF50494">
    <property type="entry name" value="Trypsin-like serine proteases"/>
    <property type="match status" value="1"/>
</dbReference>
<evidence type="ECO:0000313" key="6">
    <source>
        <dbReference type="Proteomes" id="UP001176961"/>
    </source>
</evidence>
<dbReference type="InterPro" id="IPR001254">
    <property type="entry name" value="Trypsin_dom"/>
</dbReference>
<comment type="caution">
    <text evidence="5">The sequence shown here is derived from an EMBL/GenBank/DDBJ whole genome shotgun (WGS) entry which is preliminary data.</text>
</comment>
<evidence type="ECO:0000313" key="5">
    <source>
        <dbReference type="EMBL" id="CAJ0604068.1"/>
    </source>
</evidence>
<dbReference type="InterPro" id="IPR018114">
    <property type="entry name" value="TRYPSIN_HIS"/>
</dbReference>
<dbReference type="Pfam" id="PF00089">
    <property type="entry name" value="Trypsin"/>
    <property type="match status" value="1"/>
</dbReference>
<dbReference type="InterPro" id="IPR001314">
    <property type="entry name" value="Peptidase_S1A"/>
</dbReference>
<dbReference type="Gene3D" id="2.40.10.10">
    <property type="entry name" value="Trypsin-like serine proteases"/>
    <property type="match status" value="1"/>
</dbReference>
<dbReference type="InterPro" id="IPR009003">
    <property type="entry name" value="Peptidase_S1_PA"/>
</dbReference>
<feature type="domain" description="Peptidase S1" evidence="4">
    <location>
        <begin position="43"/>
        <end position="288"/>
    </location>
</feature>
<evidence type="ECO:0000256" key="1">
    <source>
        <dbReference type="ARBA" id="ARBA00023157"/>
    </source>
</evidence>
<organism evidence="5 6">
    <name type="scientific">Cylicocyclus nassatus</name>
    <name type="common">Nematode worm</name>
    <dbReference type="NCBI Taxonomy" id="53992"/>
    <lineage>
        <taxon>Eukaryota</taxon>
        <taxon>Metazoa</taxon>
        <taxon>Ecdysozoa</taxon>
        <taxon>Nematoda</taxon>
        <taxon>Chromadorea</taxon>
        <taxon>Rhabditida</taxon>
        <taxon>Rhabditina</taxon>
        <taxon>Rhabditomorpha</taxon>
        <taxon>Strongyloidea</taxon>
        <taxon>Strongylidae</taxon>
        <taxon>Cylicocyclus</taxon>
    </lineage>
</organism>
<accession>A0AA36MB70</accession>
<evidence type="ECO:0000259" key="4">
    <source>
        <dbReference type="PROSITE" id="PS50240"/>
    </source>
</evidence>
<dbReference type="AlphaFoldDB" id="A0AA36MB70"/>
<dbReference type="GO" id="GO:0004252">
    <property type="term" value="F:serine-type endopeptidase activity"/>
    <property type="evidence" value="ECO:0007669"/>
    <property type="project" value="InterPro"/>
</dbReference>
<reference evidence="5" key="1">
    <citation type="submission" date="2023-07" db="EMBL/GenBank/DDBJ databases">
        <authorList>
            <consortium name="CYATHOMIX"/>
        </authorList>
    </citation>
    <scope>NUCLEOTIDE SEQUENCE</scope>
    <source>
        <strain evidence="5">N/A</strain>
    </source>
</reference>